<dbReference type="Pfam" id="PF00850">
    <property type="entry name" value="Hist_deacetyl"/>
    <property type="match status" value="1"/>
</dbReference>
<evidence type="ECO:0000256" key="5">
    <source>
        <dbReference type="ARBA" id="ARBA00022801"/>
    </source>
</evidence>
<dbReference type="FunFam" id="3.40.800.20:FF:000009">
    <property type="entry name" value="Histone deacetylase 11"/>
    <property type="match status" value="1"/>
</dbReference>
<gene>
    <name evidence="15" type="ORF">RN001_002515</name>
</gene>
<keyword evidence="7" id="KW-0805">Transcription regulation</keyword>
<accession>A0AAN7SLV4</accession>
<dbReference type="PANTHER" id="PTHR10625:SF23">
    <property type="entry name" value="HISTONE DEACETYLASE 11"/>
    <property type="match status" value="1"/>
</dbReference>
<dbReference type="InterPro" id="IPR037138">
    <property type="entry name" value="His_deacetylse_dom_sf"/>
</dbReference>
<keyword evidence="4" id="KW-0678">Repressor</keyword>
<dbReference type="PANTHER" id="PTHR10625">
    <property type="entry name" value="HISTONE DEACETYLASE HDAC1-RELATED"/>
    <property type="match status" value="1"/>
</dbReference>
<evidence type="ECO:0000256" key="8">
    <source>
        <dbReference type="ARBA" id="ARBA00023163"/>
    </source>
</evidence>
<evidence type="ECO:0000256" key="2">
    <source>
        <dbReference type="ARBA" id="ARBA00005947"/>
    </source>
</evidence>
<evidence type="ECO:0000256" key="7">
    <source>
        <dbReference type="ARBA" id="ARBA00023015"/>
    </source>
</evidence>
<protein>
    <recommendedName>
        <fullName evidence="13">Histone deacetylase 11</fullName>
        <ecNumber evidence="3">3.5.1.98</ecNumber>
    </recommendedName>
</protein>
<reference evidence="16" key="1">
    <citation type="submission" date="2023-01" db="EMBL/GenBank/DDBJ databases">
        <title>Key to firefly adult light organ development and bioluminescence: homeobox transcription factors regulate luciferase expression and transportation to peroxisome.</title>
        <authorList>
            <person name="Fu X."/>
        </authorList>
    </citation>
    <scope>NUCLEOTIDE SEQUENCE [LARGE SCALE GENOMIC DNA]</scope>
</reference>
<comment type="function">
    <text evidence="11">Responsible for the deacetylation of lysine residues on the N-terminal part of the core histones (H2A, H2B, H3 and H4). Histone deacetylation gives a tag for epigenetic repression and plays an important role in transcriptional regulation, cell cycle progression and developmental events. Histone deacetylases act via the formation of large multiprotein complexes.</text>
</comment>
<comment type="subunit">
    <text evidence="12">Interacts with HDAC6.</text>
</comment>
<evidence type="ECO:0000256" key="10">
    <source>
        <dbReference type="ARBA" id="ARBA00048287"/>
    </source>
</evidence>
<keyword evidence="9" id="KW-0539">Nucleus</keyword>
<dbReference type="Proteomes" id="UP001353858">
    <property type="component" value="Unassembled WGS sequence"/>
</dbReference>
<evidence type="ECO:0000313" key="16">
    <source>
        <dbReference type="Proteomes" id="UP001353858"/>
    </source>
</evidence>
<dbReference type="EC" id="3.5.1.98" evidence="3"/>
<dbReference type="SUPFAM" id="SSF52768">
    <property type="entry name" value="Arginase/deacetylase"/>
    <property type="match status" value="1"/>
</dbReference>
<comment type="caution">
    <text evidence="15">The sequence shown here is derived from an EMBL/GenBank/DDBJ whole genome shotgun (WGS) entry which is preliminary data.</text>
</comment>
<evidence type="ECO:0000256" key="1">
    <source>
        <dbReference type="ARBA" id="ARBA00004123"/>
    </source>
</evidence>
<feature type="domain" description="Histone deacetylase" evidence="14">
    <location>
        <begin position="33"/>
        <end position="315"/>
    </location>
</feature>
<dbReference type="PRINTS" id="PR01270">
    <property type="entry name" value="HDASUPER"/>
</dbReference>
<evidence type="ECO:0000256" key="4">
    <source>
        <dbReference type="ARBA" id="ARBA00022491"/>
    </source>
</evidence>
<dbReference type="InterPro" id="IPR000286">
    <property type="entry name" value="HDACs"/>
</dbReference>
<evidence type="ECO:0000313" key="15">
    <source>
        <dbReference type="EMBL" id="KAK4886244.1"/>
    </source>
</evidence>
<name>A0AAN7SLV4_9COLE</name>
<dbReference type="Gene3D" id="3.40.800.20">
    <property type="entry name" value="Histone deacetylase domain"/>
    <property type="match status" value="1"/>
</dbReference>
<evidence type="ECO:0000256" key="6">
    <source>
        <dbReference type="ARBA" id="ARBA00022853"/>
    </source>
</evidence>
<evidence type="ECO:0000259" key="14">
    <source>
        <dbReference type="Pfam" id="PF00850"/>
    </source>
</evidence>
<keyword evidence="5" id="KW-0378">Hydrolase</keyword>
<comment type="subcellular location">
    <subcellularLocation>
        <location evidence="1">Nucleus</location>
    </subcellularLocation>
</comment>
<dbReference type="InterPro" id="IPR044150">
    <property type="entry name" value="HDAC_classIV"/>
</dbReference>
<dbReference type="GO" id="GO:0141221">
    <property type="term" value="F:histone deacetylase activity, hydrolytic mechanism"/>
    <property type="evidence" value="ECO:0007669"/>
    <property type="project" value="UniProtKB-EC"/>
</dbReference>
<dbReference type="EMBL" id="JARPUR010000001">
    <property type="protein sequence ID" value="KAK4886244.1"/>
    <property type="molecule type" value="Genomic_DNA"/>
</dbReference>
<keyword evidence="8" id="KW-0804">Transcription</keyword>
<dbReference type="GO" id="GO:0000118">
    <property type="term" value="C:histone deacetylase complex"/>
    <property type="evidence" value="ECO:0007669"/>
    <property type="project" value="UniProtKB-ARBA"/>
</dbReference>
<evidence type="ECO:0000256" key="13">
    <source>
        <dbReference type="ARBA" id="ARBA00072450"/>
    </source>
</evidence>
<organism evidence="15 16">
    <name type="scientific">Aquatica leii</name>
    <dbReference type="NCBI Taxonomy" id="1421715"/>
    <lineage>
        <taxon>Eukaryota</taxon>
        <taxon>Metazoa</taxon>
        <taxon>Ecdysozoa</taxon>
        <taxon>Arthropoda</taxon>
        <taxon>Hexapoda</taxon>
        <taxon>Insecta</taxon>
        <taxon>Pterygota</taxon>
        <taxon>Neoptera</taxon>
        <taxon>Endopterygota</taxon>
        <taxon>Coleoptera</taxon>
        <taxon>Polyphaga</taxon>
        <taxon>Elateriformia</taxon>
        <taxon>Elateroidea</taxon>
        <taxon>Lampyridae</taxon>
        <taxon>Luciolinae</taxon>
        <taxon>Aquatica</taxon>
    </lineage>
</organism>
<dbReference type="AlphaFoldDB" id="A0AAN7SLV4"/>
<evidence type="ECO:0000256" key="9">
    <source>
        <dbReference type="ARBA" id="ARBA00023242"/>
    </source>
</evidence>
<sequence length="331" mass="37792">METNLYINITDTQWPIIYRPEYNVHFFGLERLHPFDAQKWSSIFQLLKNAELINESTIVTPNEATKEDLLVVHTKKYLCSLHCSLNVAKIAEVPPLVFVPNFIVQRGYLRRMRYQTGGSILAGKLAVERGWAINIGGGFHHCCSDCGGGFCVYADISLLIHFLFIHYPLSIQNVMIIDLDAHQGNGHERDFKDNRNVYILDVYNKNIYPFDRVAKGYINRRVELHPFIRDEEYLHIVEKNITEALTEFLPDLVVYNAGTDILEGDPLGCLSISPQGIIQRDEIVFKKVRSKKIPIVMLTSGGYLKKTAKIIATSILNLHDLELIEGPVSRY</sequence>
<evidence type="ECO:0000256" key="3">
    <source>
        <dbReference type="ARBA" id="ARBA00012111"/>
    </source>
</evidence>
<comment type="catalytic activity">
    <reaction evidence="10">
        <text>N(6)-acetyl-L-lysyl-[histone] + H2O = L-lysyl-[histone] + acetate</text>
        <dbReference type="Rhea" id="RHEA:58196"/>
        <dbReference type="Rhea" id="RHEA-COMP:9845"/>
        <dbReference type="Rhea" id="RHEA-COMP:11338"/>
        <dbReference type="ChEBI" id="CHEBI:15377"/>
        <dbReference type="ChEBI" id="CHEBI:29969"/>
        <dbReference type="ChEBI" id="CHEBI:30089"/>
        <dbReference type="ChEBI" id="CHEBI:61930"/>
        <dbReference type="EC" id="3.5.1.98"/>
    </reaction>
</comment>
<proteinExistence type="inferred from homology"/>
<dbReference type="CDD" id="cd09993">
    <property type="entry name" value="HDAC_classIV"/>
    <property type="match status" value="1"/>
</dbReference>
<comment type="similarity">
    <text evidence="2">Belongs to the histone deacetylase family.</text>
</comment>
<dbReference type="InterPro" id="IPR023801">
    <property type="entry name" value="His_deacetylse_dom"/>
</dbReference>
<keyword evidence="16" id="KW-1185">Reference proteome</keyword>
<dbReference type="InterPro" id="IPR023696">
    <property type="entry name" value="Ureohydrolase_dom_sf"/>
</dbReference>
<dbReference type="GO" id="GO:0040029">
    <property type="term" value="P:epigenetic regulation of gene expression"/>
    <property type="evidence" value="ECO:0007669"/>
    <property type="project" value="TreeGrafter"/>
</dbReference>
<keyword evidence="6" id="KW-0156">Chromatin regulator</keyword>
<evidence type="ECO:0000256" key="11">
    <source>
        <dbReference type="ARBA" id="ARBA00059784"/>
    </source>
</evidence>
<evidence type="ECO:0000256" key="12">
    <source>
        <dbReference type="ARBA" id="ARBA00065154"/>
    </source>
</evidence>